<reference evidence="4" key="2">
    <citation type="submission" date="2023-06" db="EMBL/GenBank/DDBJ databases">
        <authorList>
            <person name="Ma L."/>
            <person name="Liu K.-W."/>
            <person name="Li Z."/>
            <person name="Hsiao Y.-Y."/>
            <person name="Qi Y."/>
            <person name="Fu T."/>
            <person name="Tang G."/>
            <person name="Zhang D."/>
            <person name="Sun W.-H."/>
            <person name="Liu D.-K."/>
            <person name="Li Y."/>
            <person name="Chen G.-Z."/>
            <person name="Liu X.-D."/>
            <person name="Liao X.-Y."/>
            <person name="Jiang Y.-T."/>
            <person name="Yu X."/>
            <person name="Hao Y."/>
            <person name="Huang J."/>
            <person name="Zhao X.-W."/>
            <person name="Ke S."/>
            <person name="Chen Y.-Y."/>
            <person name="Wu W.-L."/>
            <person name="Hsu J.-L."/>
            <person name="Lin Y.-F."/>
            <person name="Huang M.-D."/>
            <person name="Li C.-Y."/>
            <person name="Huang L."/>
            <person name="Wang Z.-W."/>
            <person name="Zhao X."/>
            <person name="Zhong W.-Y."/>
            <person name="Peng D.-H."/>
            <person name="Ahmad S."/>
            <person name="Lan S."/>
            <person name="Zhang J.-S."/>
            <person name="Tsai W.-C."/>
            <person name="Van De Peer Y."/>
            <person name="Liu Z.-J."/>
        </authorList>
    </citation>
    <scope>NUCLEOTIDE SEQUENCE</scope>
    <source>
        <strain evidence="4">CP</strain>
        <tissue evidence="4">Leaves</tissue>
    </source>
</reference>
<keyword evidence="1" id="KW-0547">Nucleotide-binding</keyword>
<dbReference type="GO" id="GO:0003924">
    <property type="term" value="F:GTPase activity"/>
    <property type="evidence" value="ECO:0007669"/>
    <property type="project" value="InterPro"/>
</dbReference>
<proteinExistence type="predicted"/>
<gene>
    <name evidence="4" type="ORF">QJS10_CPB15g00568</name>
</gene>
<protein>
    <submittedName>
        <fullName evidence="4">Uncharacterized protein</fullName>
    </submittedName>
</protein>
<keyword evidence="5" id="KW-1185">Reference proteome</keyword>
<evidence type="ECO:0000256" key="1">
    <source>
        <dbReference type="ARBA" id="ARBA00022741"/>
    </source>
</evidence>
<dbReference type="EMBL" id="JAUJYO010000015">
    <property type="protein sequence ID" value="KAK1295812.1"/>
    <property type="molecule type" value="Genomic_DNA"/>
</dbReference>
<keyword evidence="2" id="KW-0342">GTP-binding</keyword>
<dbReference type="AlphaFoldDB" id="A0AAV9D3W3"/>
<dbReference type="Proteomes" id="UP001180020">
    <property type="component" value="Unassembled WGS sequence"/>
</dbReference>
<feature type="compositionally biased region" description="Low complexity" evidence="3">
    <location>
        <begin position="40"/>
        <end position="51"/>
    </location>
</feature>
<reference evidence="4" key="1">
    <citation type="journal article" date="2023" name="Nat. Commun.">
        <title>Diploid and tetraploid genomes of Acorus and the evolution of monocots.</title>
        <authorList>
            <person name="Ma L."/>
            <person name="Liu K.W."/>
            <person name="Li Z."/>
            <person name="Hsiao Y.Y."/>
            <person name="Qi Y."/>
            <person name="Fu T."/>
            <person name="Tang G.D."/>
            <person name="Zhang D."/>
            <person name="Sun W.H."/>
            <person name="Liu D.K."/>
            <person name="Li Y."/>
            <person name="Chen G.Z."/>
            <person name="Liu X.D."/>
            <person name="Liao X.Y."/>
            <person name="Jiang Y.T."/>
            <person name="Yu X."/>
            <person name="Hao Y."/>
            <person name="Huang J."/>
            <person name="Zhao X.W."/>
            <person name="Ke S."/>
            <person name="Chen Y.Y."/>
            <person name="Wu W.L."/>
            <person name="Hsu J.L."/>
            <person name="Lin Y.F."/>
            <person name="Huang M.D."/>
            <person name="Li C.Y."/>
            <person name="Huang L."/>
            <person name="Wang Z.W."/>
            <person name="Zhao X."/>
            <person name="Zhong W.Y."/>
            <person name="Peng D.H."/>
            <person name="Ahmad S."/>
            <person name="Lan S."/>
            <person name="Zhang J.S."/>
            <person name="Tsai W.C."/>
            <person name="Van de Peer Y."/>
            <person name="Liu Z.J."/>
        </authorList>
    </citation>
    <scope>NUCLEOTIDE SEQUENCE</scope>
    <source>
        <strain evidence="4">CP</strain>
    </source>
</reference>
<sequence>MIHLLKNYRISDANSLQTSPTRFNAAIYYRRHERWEIDDSTTTTDEGGSSSYHHQHEKQREMENFEQLFWETCIVKEAKILFLGLDYTRKTTLLHMLQAEVPIFF</sequence>
<feature type="region of interest" description="Disordered" evidence="3">
    <location>
        <begin position="39"/>
        <end position="58"/>
    </location>
</feature>
<dbReference type="InterPro" id="IPR006689">
    <property type="entry name" value="Small_GTPase_ARF/SAR"/>
</dbReference>
<dbReference type="GO" id="GO:0005525">
    <property type="term" value="F:GTP binding"/>
    <property type="evidence" value="ECO:0007669"/>
    <property type="project" value="UniProtKB-KW"/>
</dbReference>
<evidence type="ECO:0000313" key="5">
    <source>
        <dbReference type="Proteomes" id="UP001180020"/>
    </source>
</evidence>
<accession>A0AAV9D3W3</accession>
<evidence type="ECO:0000313" key="4">
    <source>
        <dbReference type="EMBL" id="KAK1295812.1"/>
    </source>
</evidence>
<evidence type="ECO:0000256" key="3">
    <source>
        <dbReference type="SAM" id="MobiDB-lite"/>
    </source>
</evidence>
<evidence type="ECO:0000256" key="2">
    <source>
        <dbReference type="ARBA" id="ARBA00023134"/>
    </source>
</evidence>
<dbReference type="Pfam" id="PF00025">
    <property type="entry name" value="Arf"/>
    <property type="match status" value="1"/>
</dbReference>
<comment type="caution">
    <text evidence="4">The sequence shown here is derived from an EMBL/GenBank/DDBJ whole genome shotgun (WGS) entry which is preliminary data.</text>
</comment>
<name>A0AAV9D3W3_ACOCL</name>
<organism evidence="4 5">
    <name type="scientific">Acorus calamus</name>
    <name type="common">Sweet flag</name>
    <dbReference type="NCBI Taxonomy" id="4465"/>
    <lineage>
        <taxon>Eukaryota</taxon>
        <taxon>Viridiplantae</taxon>
        <taxon>Streptophyta</taxon>
        <taxon>Embryophyta</taxon>
        <taxon>Tracheophyta</taxon>
        <taxon>Spermatophyta</taxon>
        <taxon>Magnoliopsida</taxon>
        <taxon>Liliopsida</taxon>
        <taxon>Acoraceae</taxon>
        <taxon>Acorus</taxon>
    </lineage>
</organism>